<sequence length="83" mass="8403">MMVPLAGVPFPSEVQVAGGGARREEGQLTSSCLTLPGLPTHTPCSELCLVLGAVLVLGMQRTLAFKDGDDAQESGSSGSPAFG</sequence>
<evidence type="ECO:0000313" key="1">
    <source>
        <dbReference type="EMBL" id="CAM9522798.1"/>
    </source>
</evidence>
<name>A0AC59YAZ0_RANTA</name>
<organism evidence="1 2">
    <name type="scientific">Rangifer tarandus platyrhynchus</name>
    <name type="common">Svalbard reindeer</name>
    <dbReference type="NCBI Taxonomy" id="3082113"/>
    <lineage>
        <taxon>Eukaryota</taxon>
        <taxon>Metazoa</taxon>
        <taxon>Chordata</taxon>
        <taxon>Craniata</taxon>
        <taxon>Vertebrata</taxon>
        <taxon>Euteleostomi</taxon>
        <taxon>Mammalia</taxon>
        <taxon>Eutheria</taxon>
        <taxon>Laurasiatheria</taxon>
        <taxon>Artiodactyla</taxon>
        <taxon>Ruminantia</taxon>
        <taxon>Pecora</taxon>
        <taxon>Cervidae</taxon>
        <taxon>Odocoileinae</taxon>
        <taxon>Rangifer</taxon>
    </lineage>
</organism>
<reference evidence="1" key="1">
    <citation type="submission" date="2023-05" db="EMBL/GenBank/DDBJ databases">
        <authorList>
            <consortium name="ELIXIR-Norway"/>
        </authorList>
    </citation>
    <scope>NUCLEOTIDE SEQUENCE</scope>
</reference>
<dbReference type="EMBL" id="OX596095">
    <property type="protein sequence ID" value="CAM9522798.1"/>
    <property type="molecule type" value="Genomic_DNA"/>
</dbReference>
<dbReference type="Proteomes" id="UP001162501">
    <property type="component" value="Chromosome 11"/>
</dbReference>
<proteinExistence type="predicted"/>
<evidence type="ECO:0000313" key="2">
    <source>
        <dbReference type="Proteomes" id="UP001162501"/>
    </source>
</evidence>
<gene>
    <name evidence="1" type="ORF">MRATA1EN22A_LOCUS3724</name>
</gene>
<accession>A0AC59YAZ0</accession>
<reference evidence="1" key="2">
    <citation type="submission" date="2025-03" db="EMBL/GenBank/DDBJ databases">
        <authorList>
            <consortium name="ELIXIR-Norway"/>
            <consortium name="Elixir Norway"/>
        </authorList>
    </citation>
    <scope>NUCLEOTIDE SEQUENCE</scope>
</reference>
<protein>
    <submittedName>
        <fullName evidence="1">Uncharacterized protein</fullName>
    </submittedName>
</protein>